<feature type="compositionally biased region" description="Polar residues" evidence="1">
    <location>
        <begin position="94"/>
        <end position="103"/>
    </location>
</feature>
<feature type="compositionally biased region" description="Basic and acidic residues" evidence="1">
    <location>
        <begin position="60"/>
        <end position="76"/>
    </location>
</feature>
<dbReference type="OrthoDB" id="3796227at2759"/>
<gene>
    <name evidence="2" type="ORF">P153DRAFT_432769</name>
</gene>
<dbReference type="AlphaFoldDB" id="A0A6A6AA00"/>
<feature type="compositionally biased region" description="Basic and acidic residues" evidence="1">
    <location>
        <begin position="456"/>
        <end position="475"/>
    </location>
</feature>
<feature type="compositionally biased region" description="Polar residues" evidence="1">
    <location>
        <begin position="1"/>
        <end position="22"/>
    </location>
</feature>
<proteinExistence type="predicted"/>
<protein>
    <submittedName>
        <fullName evidence="2">Uncharacterized protein</fullName>
    </submittedName>
</protein>
<accession>A0A6A6AA00</accession>
<evidence type="ECO:0000313" key="2">
    <source>
        <dbReference type="EMBL" id="KAF2127688.1"/>
    </source>
</evidence>
<keyword evidence="3" id="KW-1185">Reference proteome</keyword>
<dbReference type="EMBL" id="ML977510">
    <property type="protein sequence ID" value="KAF2127688.1"/>
    <property type="molecule type" value="Genomic_DNA"/>
</dbReference>
<organism evidence="2 3">
    <name type="scientific">Dothidotthia symphoricarpi CBS 119687</name>
    <dbReference type="NCBI Taxonomy" id="1392245"/>
    <lineage>
        <taxon>Eukaryota</taxon>
        <taxon>Fungi</taxon>
        <taxon>Dikarya</taxon>
        <taxon>Ascomycota</taxon>
        <taxon>Pezizomycotina</taxon>
        <taxon>Dothideomycetes</taxon>
        <taxon>Pleosporomycetidae</taxon>
        <taxon>Pleosporales</taxon>
        <taxon>Dothidotthiaceae</taxon>
        <taxon>Dothidotthia</taxon>
    </lineage>
</organism>
<reference evidence="2" key="1">
    <citation type="journal article" date="2020" name="Stud. Mycol.">
        <title>101 Dothideomycetes genomes: a test case for predicting lifestyles and emergence of pathogens.</title>
        <authorList>
            <person name="Haridas S."/>
            <person name="Albert R."/>
            <person name="Binder M."/>
            <person name="Bloem J."/>
            <person name="Labutti K."/>
            <person name="Salamov A."/>
            <person name="Andreopoulos B."/>
            <person name="Baker S."/>
            <person name="Barry K."/>
            <person name="Bills G."/>
            <person name="Bluhm B."/>
            <person name="Cannon C."/>
            <person name="Castanera R."/>
            <person name="Culley D."/>
            <person name="Daum C."/>
            <person name="Ezra D."/>
            <person name="Gonzalez J."/>
            <person name="Henrissat B."/>
            <person name="Kuo A."/>
            <person name="Liang C."/>
            <person name="Lipzen A."/>
            <person name="Lutzoni F."/>
            <person name="Magnuson J."/>
            <person name="Mondo S."/>
            <person name="Nolan M."/>
            <person name="Ohm R."/>
            <person name="Pangilinan J."/>
            <person name="Park H.-J."/>
            <person name="Ramirez L."/>
            <person name="Alfaro M."/>
            <person name="Sun H."/>
            <person name="Tritt A."/>
            <person name="Yoshinaga Y."/>
            <person name="Zwiers L.-H."/>
            <person name="Turgeon B."/>
            <person name="Goodwin S."/>
            <person name="Spatafora J."/>
            <person name="Crous P."/>
            <person name="Grigoriev I."/>
        </authorList>
    </citation>
    <scope>NUCLEOTIDE SEQUENCE</scope>
    <source>
        <strain evidence="2">CBS 119687</strain>
    </source>
</reference>
<evidence type="ECO:0000256" key="1">
    <source>
        <dbReference type="SAM" id="MobiDB-lite"/>
    </source>
</evidence>
<feature type="region of interest" description="Disordered" evidence="1">
    <location>
        <begin position="456"/>
        <end position="519"/>
    </location>
</feature>
<sequence length="533" mass="59896">MKSTQDIIARQSRPQRNSTWTPRTRDWRYATGVFQHDDFNDTPRDRSVWDTLDLDHQVDDRKRDRNGVAGNLERHGTMSPENAPKRRKTEHASDSANTVSPRDSVSSSVVTYEHIQTTKLGDGVSSYSPVKLIVKLRFTGGNIVAMQHIVNNEAYLPPTPAQTPASKKLYAIDSPVIARTNYVPDMPDSPRSNRANSLYQRPWVDETLDFNMKTVRSTLQEANTQIERPGATENWYPSAVPIDAIFPPGVPLSAKEILAFYPHHTFFRGPPPTPPLLPSTLPSSRPTHTLHTTHLTPPHPQTTIPTLSALLNGLKNLPSGPSARDLTHVLTWYQCIRATFHPPLDLNVLHTQALVRALRRPLRSYGPQNLDRIALEEWRGGGFVECAVVRRGEVGVEDEGKGDGERRKQSCVEVDLLREEVRAHVVLPVRHVLLFPFVAVQGLVGEALRRGVERAEGRREGRREEVRQKEGRKDQTVGAGDTHRVGGCYGTPKRPIPPPRNEFPPTPETTPRRAEVRTAAPWTPVRPFVYARR</sequence>
<dbReference type="RefSeq" id="XP_033522077.1">
    <property type="nucleotide sequence ID" value="XM_033672987.1"/>
</dbReference>
<feature type="compositionally biased region" description="Pro residues" evidence="1">
    <location>
        <begin position="494"/>
        <end position="508"/>
    </location>
</feature>
<feature type="region of interest" description="Disordered" evidence="1">
    <location>
        <begin position="1"/>
        <end position="24"/>
    </location>
</feature>
<feature type="region of interest" description="Disordered" evidence="1">
    <location>
        <begin position="60"/>
        <end position="105"/>
    </location>
</feature>
<dbReference type="GeneID" id="54413419"/>
<name>A0A6A6AA00_9PLEO</name>
<dbReference type="Proteomes" id="UP000799771">
    <property type="component" value="Unassembled WGS sequence"/>
</dbReference>
<evidence type="ECO:0000313" key="3">
    <source>
        <dbReference type="Proteomes" id="UP000799771"/>
    </source>
</evidence>